<evidence type="ECO:0000313" key="13">
    <source>
        <dbReference type="EMBL" id="CAD2213141.1"/>
    </source>
</evidence>
<dbReference type="Pfam" id="PF08059">
    <property type="entry name" value="SEP"/>
    <property type="match status" value="1"/>
</dbReference>
<keyword evidence="14" id="KW-1185">Reference proteome</keyword>
<dbReference type="SUPFAM" id="SSF102848">
    <property type="entry name" value="NSFL1 (p97 ATPase) cofactor p47, SEP domain"/>
    <property type="match status" value="1"/>
</dbReference>
<dbReference type="Gene3D" id="3.10.20.90">
    <property type="entry name" value="Phosphatidylinositol 3-kinase Catalytic Subunit, Chain A, domain 1"/>
    <property type="match status" value="1"/>
</dbReference>
<feature type="region of interest" description="Disordered" evidence="10">
    <location>
        <begin position="247"/>
        <end position="270"/>
    </location>
</feature>
<dbReference type="GO" id="GO:0005856">
    <property type="term" value="C:cytoskeleton"/>
    <property type="evidence" value="ECO:0007669"/>
    <property type="project" value="UniProtKB-SubCell"/>
</dbReference>
<evidence type="ECO:0000256" key="10">
    <source>
        <dbReference type="SAM" id="MobiDB-lite"/>
    </source>
</evidence>
<dbReference type="InterPro" id="IPR036241">
    <property type="entry name" value="NSFL1C_SEP_dom_sf"/>
</dbReference>
<comment type="function">
    <text evidence="5">May be involved in the reorganization of actin cytoskeleton mediated by RND1, RND2 and RND3. Promotes RHOA activation mediated by GNA12 and GNA13.</text>
</comment>
<keyword evidence="4" id="KW-0206">Cytoskeleton</keyword>
<evidence type="ECO:0000256" key="2">
    <source>
        <dbReference type="ARBA" id="ARBA00022490"/>
    </source>
</evidence>
<dbReference type="PANTHER" id="PTHR23333">
    <property type="entry name" value="UBX DOMAIN CONTAINING PROTEIN"/>
    <property type="match status" value="1"/>
</dbReference>
<dbReference type="Pfam" id="PF00789">
    <property type="entry name" value="UBX"/>
    <property type="match status" value="1"/>
</dbReference>
<organism evidence="13 14">
    <name type="scientific">Angomonas deanei</name>
    <dbReference type="NCBI Taxonomy" id="59799"/>
    <lineage>
        <taxon>Eukaryota</taxon>
        <taxon>Discoba</taxon>
        <taxon>Euglenozoa</taxon>
        <taxon>Kinetoplastea</taxon>
        <taxon>Metakinetoplastina</taxon>
        <taxon>Trypanosomatida</taxon>
        <taxon>Trypanosomatidae</taxon>
        <taxon>Strigomonadinae</taxon>
        <taxon>Angomonas</taxon>
    </lineage>
</organism>
<feature type="compositionally biased region" description="Basic and acidic residues" evidence="10">
    <location>
        <begin position="122"/>
        <end position="142"/>
    </location>
</feature>
<dbReference type="InterPro" id="IPR001012">
    <property type="entry name" value="UBX_dom"/>
</dbReference>
<sequence>MRGKHQALNEKYQEEVKKREEAENVVVTLYEEKKELEHALDDMIQFLSDYGLEWKGGDALKKGRASRSPSEQSEGAKFDLYEGDFSPVTPRDGEDSPRSQDSGPINFNNTAGKGKKLFNAKEIPHSLKENEEKRRESVGKDKADMKPVDVPLLIRNARILSDYVGYKDNYVEGNRGGIRNRDVVKLAVYANGIVVNNGPFRPFGWPLCDAFLKDLEEGFYPYEFKEKYPSGFPIEVLDKSTEKWEAPKSSAAAAGGRRLGGNVHTLDDDREGKPITKEELLQKLPAQRITEGGKIVNMRADIAKMLGGEADGGSAPVPMGTVKHVSTAENEFRGEKEGANAAKEAGKGEVFVDGLISILLRLPNGQKVTIKMHPSSTILDLRKEFSLAVPEYKNKKYELCQTFPSLTFDDHTKTLESLGFVRSCTLMVRLD</sequence>
<gene>
    <name evidence="13" type="ORF">ADEAN_000057700</name>
</gene>
<dbReference type="Gene3D" id="3.30.420.210">
    <property type="entry name" value="SEP domain"/>
    <property type="match status" value="1"/>
</dbReference>
<proteinExistence type="predicted"/>
<evidence type="ECO:0000259" key="11">
    <source>
        <dbReference type="PROSITE" id="PS50033"/>
    </source>
</evidence>
<evidence type="ECO:0000256" key="8">
    <source>
        <dbReference type="ARBA" id="ARBA00075811"/>
    </source>
</evidence>
<dbReference type="PANTHER" id="PTHR23333:SF4">
    <property type="entry name" value="UBX DOMAIN-CONTAINING PROTEIN 11"/>
    <property type="match status" value="1"/>
</dbReference>
<comment type="subcellular location">
    <subcellularLocation>
        <location evidence="1">Cytoplasm</location>
        <location evidence="1">Cytoskeleton</location>
    </subcellularLocation>
</comment>
<evidence type="ECO:0000256" key="3">
    <source>
        <dbReference type="ARBA" id="ARBA00023054"/>
    </source>
</evidence>
<dbReference type="EMBL" id="LR877145">
    <property type="protein sequence ID" value="CAD2213141.1"/>
    <property type="molecule type" value="Genomic_DNA"/>
</dbReference>
<dbReference type="AlphaFoldDB" id="A0A7G2C1Q3"/>
<name>A0A7G2C1Q3_9TRYP</name>
<feature type="region of interest" description="Disordered" evidence="10">
    <location>
        <begin position="59"/>
        <end position="142"/>
    </location>
</feature>
<evidence type="ECO:0000313" key="14">
    <source>
        <dbReference type="Proteomes" id="UP000515908"/>
    </source>
</evidence>
<evidence type="ECO:0000259" key="12">
    <source>
        <dbReference type="PROSITE" id="PS51399"/>
    </source>
</evidence>
<evidence type="ECO:0000256" key="5">
    <source>
        <dbReference type="ARBA" id="ARBA00059434"/>
    </source>
</evidence>
<evidence type="ECO:0000256" key="6">
    <source>
        <dbReference type="ARBA" id="ARBA00062345"/>
    </source>
</evidence>
<dbReference type="CDD" id="cd01767">
    <property type="entry name" value="UBX"/>
    <property type="match status" value="1"/>
</dbReference>
<feature type="domain" description="SEP" evidence="12">
    <location>
        <begin position="181"/>
        <end position="245"/>
    </location>
</feature>
<dbReference type="GO" id="GO:0043161">
    <property type="term" value="P:proteasome-mediated ubiquitin-dependent protein catabolic process"/>
    <property type="evidence" value="ECO:0007669"/>
    <property type="project" value="TreeGrafter"/>
</dbReference>
<dbReference type="PROSITE" id="PS50033">
    <property type="entry name" value="UBX"/>
    <property type="match status" value="1"/>
</dbReference>
<feature type="domain" description="UBX" evidence="11">
    <location>
        <begin position="357"/>
        <end position="428"/>
    </location>
</feature>
<dbReference type="SUPFAM" id="SSF54236">
    <property type="entry name" value="Ubiquitin-like"/>
    <property type="match status" value="1"/>
</dbReference>
<dbReference type="PROSITE" id="PS51399">
    <property type="entry name" value="SEP"/>
    <property type="match status" value="1"/>
</dbReference>
<feature type="compositionally biased region" description="Basic and acidic residues" evidence="10">
    <location>
        <begin position="7"/>
        <end position="20"/>
    </location>
</feature>
<evidence type="ECO:0000256" key="1">
    <source>
        <dbReference type="ARBA" id="ARBA00004245"/>
    </source>
</evidence>
<dbReference type="OrthoDB" id="25887at2759"/>
<comment type="subunit">
    <text evidence="6">Interacts with GNA12, GNA13, RND1, RND2 and RND3.</text>
</comment>
<evidence type="ECO:0000256" key="4">
    <source>
        <dbReference type="ARBA" id="ARBA00023212"/>
    </source>
</evidence>
<feature type="region of interest" description="Disordered" evidence="10">
    <location>
        <begin position="1"/>
        <end position="20"/>
    </location>
</feature>
<dbReference type="GO" id="GO:0043130">
    <property type="term" value="F:ubiquitin binding"/>
    <property type="evidence" value="ECO:0007669"/>
    <property type="project" value="TreeGrafter"/>
</dbReference>
<dbReference type="Proteomes" id="UP000515908">
    <property type="component" value="Chromosome 01"/>
</dbReference>
<keyword evidence="2" id="KW-0963">Cytoplasm</keyword>
<dbReference type="InterPro" id="IPR012989">
    <property type="entry name" value="SEP_domain"/>
</dbReference>
<dbReference type="VEuPathDB" id="TriTrypDB:ADEAN_000057700"/>
<reference evidence="13 14" key="1">
    <citation type="submission" date="2020-08" db="EMBL/GenBank/DDBJ databases">
        <authorList>
            <person name="Newling K."/>
            <person name="Davey J."/>
            <person name="Forrester S."/>
        </authorList>
    </citation>
    <scope>NUCLEOTIDE SEQUENCE [LARGE SCALE GENOMIC DNA]</scope>
    <source>
        <strain evidence="14">Crithidia deanei Carvalho (ATCC PRA-265)</strain>
    </source>
</reference>
<evidence type="ECO:0000256" key="7">
    <source>
        <dbReference type="ARBA" id="ARBA00073759"/>
    </source>
</evidence>
<accession>A0A7G2C1Q3</accession>
<dbReference type="InterPro" id="IPR029071">
    <property type="entry name" value="Ubiquitin-like_domsf"/>
</dbReference>
<evidence type="ECO:0000256" key="9">
    <source>
        <dbReference type="ARBA" id="ARBA00081109"/>
    </source>
</evidence>
<feature type="compositionally biased region" description="Polar residues" evidence="10">
    <location>
        <begin position="99"/>
        <end position="111"/>
    </location>
</feature>
<keyword evidence="3" id="KW-0175">Coiled coil</keyword>
<protein>
    <recommendedName>
        <fullName evidence="7">UBX domain-containing protein 11</fullName>
    </recommendedName>
    <alternativeName>
        <fullName evidence="9">Socius</fullName>
    </alternativeName>
    <alternativeName>
        <fullName evidence="8">UBX domain-containing protein 5</fullName>
    </alternativeName>
</protein>
<dbReference type="FunFam" id="3.30.420.210:FF:000003">
    <property type="entry name" value="UBX domain protein 11"/>
    <property type="match status" value="1"/>
</dbReference>